<dbReference type="SUPFAM" id="SSF55729">
    <property type="entry name" value="Acyl-CoA N-acyltransferases (Nat)"/>
    <property type="match status" value="1"/>
</dbReference>
<accession>A0AAT9GKQ1</accession>
<dbReference type="InterPro" id="IPR000182">
    <property type="entry name" value="GNAT_dom"/>
</dbReference>
<dbReference type="GO" id="GO:0016747">
    <property type="term" value="F:acyltransferase activity, transferring groups other than amino-acyl groups"/>
    <property type="evidence" value="ECO:0007669"/>
    <property type="project" value="InterPro"/>
</dbReference>
<protein>
    <submittedName>
        <fullName evidence="2">GNAT family N-acetyltransferase</fullName>
    </submittedName>
</protein>
<dbReference type="RefSeq" id="WP_353548820.1">
    <property type="nucleotide sequence ID" value="NZ_AP029612.1"/>
</dbReference>
<dbReference type="InterPro" id="IPR013653">
    <property type="entry name" value="GCN5-like_dom"/>
</dbReference>
<evidence type="ECO:0000313" key="2">
    <source>
        <dbReference type="EMBL" id="BFG71185.1"/>
    </source>
</evidence>
<dbReference type="Pfam" id="PF08445">
    <property type="entry name" value="FR47"/>
    <property type="match status" value="1"/>
</dbReference>
<gene>
    <name evidence="2" type="ORF">KACHI17_20660</name>
</gene>
<proteinExistence type="predicted"/>
<evidence type="ECO:0000259" key="1">
    <source>
        <dbReference type="PROSITE" id="PS51186"/>
    </source>
</evidence>
<name>A0AAT9GKQ1_9BACT</name>
<organism evidence="2">
    <name type="scientific">Sediminibacterium sp. KACHI17</name>
    <dbReference type="NCBI Taxonomy" id="1751071"/>
    <lineage>
        <taxon>Bacteria</taxon>
        <taxon>Pseudomonadati</taxon>
        <taxon>Bacteroidota</taxon>
        <taxon>Chitinophagia</taxon>
        <taxon>Chitinophagales</taxon>
        <taxon>Chitinophagaceae</taxon>
        <taxon>Sediminibacterium</taxon>
    </lineage>
</organism>
<feature type="domain" description="N-acetyltransferase" evidence="1">
    <location>
        <begin position="100"/>
        <end position="230"/>
    </location>
</feature>
<dbReference type="CDD" id="cd04301">
    <property type="entry name" value="NAT_SF"/>
    <property type="match status" value="1"/>
</dbReference>
<dbReference type="Gene3D" id="3.40.630.30">
    <property type="match status" value="1"/>
</dbReference>
<reference evidence="2" key="1">
    <citation type="submission" date="2024-02" db="EMBL/GenBank/DDBJ databases">
        <title>Sediminibacterium planktonica sp. nov. and Sediminibacterium longus sp. nov., isolated from surface lake and river water.</title>
        <authorList>
            <person name="Watanabe K."/>
            <person name="Takemine S."/>
            <person name="Ishii Y."/>
            <person name="Ogata Y."/>
            <person name="Shindo C."/>
            <person name="Suda W."/>
        </authorList>
    </citation>
    <scope>NUCLEOTIDE SEQUENCE</scope>
    <source>
        <strain evidence="2">KACHI17</strain>
    </source>
</reference>
<dbReference type="EMBL" id="AP029612">
    <property type="protein sequence ID" value="BFG71185.1"/>
    <property type="molecule type" value="Genomic_DNA"/>
</dbReference>
<dbReference type="InterPro" id="IPR016181">
    <property type="entry name" value="Acyl_CoA_acyltransferase"/>
</dbReference>
<sequence>MVNVLDNAIWEALSTHQQYLNAGTDQLKYFPKEISPLFALKNWDQKDHDALQQYLPADRSFFVLIAREITIPDTIQIQLSLPLYQMVATKTFSNQHPHHAIIRKLSNEDVPQMLKLTEKIKPGPFGNKTIEFGHYYGIFEEDQLVSMAGQRLQTHHFTEVSAICTDPAHLGKGYAAALTQQVCSGIYDAGKTPFLHVRQDNAGAIKLYEKLGFEIRADIYFAIFKKKEIA</sequence>
<dbReference type="PROSITE" id="PS51186">
    <property type="entry name" value="GNAT"/>
    <property type="match status" value="1"/>
</dbReference>
<dbReference type="AlphaFoldDB" id="A0AAT9GKQ1"/>